<accession>A0ABW2UNQ4</accession>
<dbReference type="InterPro" id="IPR020955">
    <property type="entry name" value="Uncharacterised_Atu4866"/>
</dbReference>
<dbReference type="EMBL" id="JBHTFQ010000008">
    <property type="protein sequence ID" value="MFC7705608.1"/>
    <property type="molecule type" value="Genomic_DNA"/>
</dbReference>
<protein>
    <submittedName>
        <fullName evidence="2">Atu4866 domain-containing protein</fullName>
    </submittedName>
</protein>
<organism evidence="2 3">
    <name type="scientific">Plastorhodobacter daqingensis</name>
    <dbReference type="NCBI Taxonomy" id="1387281"/>
    <lineage>
        <taxon>Bacteria</taxon>
        <taxon>Pseudomonadati</taxon>
        <taxon>Pseudomonadota</taxon>
        <taxon>Alphaproteobacteria</taxon>
        <taxon>Rhodobacterales</taxon>
        <taxon>Paracoccaceae</taxon>
        <taxon>Plastorhodobacter</taxon>
    </lineage>
</organism>
<name>A0ABW2UNQ4_9RHOB</name>
<feature type="region of interest" description="Disordered" evidence="1">
    <location>
        <begin position="48"/>
        <end position="101"/>
    </location>
</feature>
<keyword evidence="3" id="KW-1185">Reference proteome</keyword>
<evidence type="ECO:0000313" key="2">
    <source>
        <dbReference type="EMBL" id="MFC7705608.1"/>
    </source>
</evidence>
<dbReference type="Gene3D" id="2.40.128.290">
    <property type="entry name" value="Uncharacterised protein Atu4866, PF11512"/>
    <property type="match status" value="1"/>
</dbReference>
<comment type="caution">
    <text evidence="2">The sequence shown here is derived from an EMBL/GenBank/DDBJ whole genome shotgun (WGS) entry which is preliminary data.</text>
</comment>
<proteinExistence type="predicted"/>
<sequence>MCRYEVRDRHIDYWDDTGSAADGEWIDGILHHAGMILSRKEQERHERLIAHEAPPSSEARRAGRRGTGRAGFDAARPSPPPKVTFQRRCASCRRSPRSASD</sequence>
<reference evidence="3" key="1">
    <citation type="journal article" date="2019" name="Int. J. Syst. Evol. Microbiol.">
        <title>The Global Catalogue of Microorganisms (GCM) 10K type strain sequencing project: providing services to taxonomists for standard genome sequencing and annotation.</title>
        <authorList>
            <consortium name="The Broad Institute Genomics Platform"/>
            <consortium name="The Broad Institute Genome Sequencing Center for Infectious Disease"/>
            <person name="Wu L."/>
            <person name="Ma J."/>
        </authorList>
    </citation>
    <scope>NUCLEOTIDE SEQUENCE [LARGE SCALE GENOMIC DNA]</scope>
    <source>
        <strain evidence="3">CGMCC 1.12750</strain>
    </source>
</reference>
<evidence type="ECO:0000313" key="3">
    <source>
        <dbReference type="Proteomes" id="UP001596516"/>
    </source>
</evidence>
<feature type="compositionally biased region" description="Basic residues" evidence="1">
    <location>
        <begin position="90"/>
        <end position="101"/>
    </location>
</feature>
<dbReference type="InterPro" id="IPR038646">
    <property type="entry name" value="Atu4866-like_sf"/>
</dbReference>
<evidence type="ECO:0000256" key="1">
    <source>
        <dbReference type="SAM" id="MobiDB-lite"/>
    </source>
</evidence>
<gene>
    <name evidence="2" type="ORF">ACFQXB_15575</name>
</gene>
<dbReference type="Proteomes" id="UP001596516">
    <property type="component" value="Unassembled WGS sequence"/>
</dbReference>
<dbReference type="Pfam" id="PF11512">
    <property type="entry name" value="Atu4866"/>
    <property type="match status" value="1"/>
</dbReference>
<dbReference type="RefSeq" id="WP_377405710.1">
    <property type="nucleotide sequence ID" value="NZ_JBHTFQ010000008.1"/>
</dbReference>